<dbReference type="GeneID" id="66579587"/>
<protein>
    <submittedName>
        <fullName evidence="2">Uncharacterized protein</fullName>
    </submittedName>
</protein>
<dbReference type="Proteomes" id="UP000285274">
    <property type="component" value="Unassembled WGS sequence"/>
</dbReference>
<reference evidence="3 4" key="1">
    <citation type="submission" date="2018-08" db="EMBL/GenBank/DDBJ databases">
        <title>A genome reference for cultivated species of the human gut microbiota.</title>
        <authorList>
            <person name="Zou Y."/>
            <person name="Xue W."/>
            <person name="Luo G."/>
        </authorList>
    </citation>
    <scope>NUCLEOTIDE SEQUENCE [LARGE SCALE GENOMIC DNA]</scope>
    <source>
        <strain evidence="2 3">AF15-20</strain>
        <strain evidence="1 4">AF22-10AC</strain>
    </source>
</reference>
<dbReference type="AlphaFoldDB" id="A0A395WAS8"/>
<proteinExistence type="predicted"/>
<dbReference type="RefSeq" id="WP_118320404.1">
    <property type="nucleotide sequence ID" value="NZ_CAUHCP010000089.1"/>
</dbReference>
<dbReference type="EMBL" id="QRVM01000047">
    <property type="protein sequence ID" value="RGS45030.1"/>
    <property type="molecule type" value="Genomic_DNA"/>
</dbReference>
<evidence type="ECO:0000313" key="2">
    <source>
        <dbReference type="EMBL" id="RGU91418.1"/>
    </source>
</evidence>
<evidence type="ECO:0000313" key="3">
    <source>
        <dbReference type="Proteomes" id="UP000265489"/>
    </source>
</evidence>
<name>A0A395WAS8_9FIRM</name>
<accession>A0A395WAS8</accession>
<evidence type="ECO:0000313" key="1">
    <source>
        <dbReference type="EMBL" id="RGS45030.1"/>
    </source>
</evidence>
<dbReference type="EMBL" id="QRYQ01000011">
    <property type="protein sequence ID" value="RGU91418.1"/>
    <property type="molecule type" value="Genomic_DNA"/>
</dbReference>
<dbReference type="Proteomes" id="UP000265489">
    <property type="component" value="Unassembled WGS sequence"/>
</dbReference>
<evidence type="ECO:0000313" key="4">
    <source>
        <dbReference type="Proteomes" id="UP000285274"/>
    </source>
</evidence>
<comment type="caution">
    <text evidence="2">The sequence shown here is derived from an EMBL/GenBank/DDBJ whole genome shotgun (WGS) entry which is preliminary data.</text>
</comment>
<gene>
    <name evidence="2" type="ORF">DWW32_06800</name>
    <name evidence="1" type="ORF">DWX92_09260</name>
</gene>
<sequence>MELAKYKACICEGAAEAAIIDILVDNDLLIFTREEMLEEQVIRCRNAKNFEARYLRKDFMGQISIIRILDSRNEEFRLSKAYKNKINVINVITAPEIEMLIIHAEGQYKQFKHSKKKPSEFCKVNLRMHDVKSYDFVKNYFNDAKKLVAAIKEHQRTAKLIKGTYGLNDLLKDN</sequence>
<organism evidence="2 3">
    <name type="scientific">Holdemanella biformis</name>
    <dbReference type="NCBI Taxonomy" id="1735"/>
    <lineage>
        <taxon>Bacteria</taxon>
        <taxon>Bacillati</taxon>
        <taxon>Bacillota</taxon>
        <taxon>Erysipelotrichia</taxon>
        <taxon>Erysipelotrichales</taxon>
        <taxon>Erysipelotrichaceae</taxon>
        <taxon>Holdemanella</taxon>
    </lineage>
</organism>